<dbReference type="InterPro" id="IPR036770">
    <property type="entry name" value="Ankyrin_rpt-contain_sf"/>
</dbReference>
<reference evidence="4" key="1">
    <citation type="submission" date="2013-10" db="EMBL/GenBank/DDBJ databases">
        <title>Genomic analysis of the causative agents of coccidiosis in chickens.</title>
        <authorList>
            <person name="Reid A.J."/>
            <person name="Blake D."/>
            <person name="Billington K."/>
            <person name="Browne H."/>
            <person name="Dunn M."/>
            <person name="Hung S."/>
            <person name="Kawahara F."/>
            <person name="Miranda-Saavedra D."/>
            <person name="Mourier T."/>
            <person name="Nagra H."/>
            <person name="Otto T.D."/>
            <person name="Rawlings N."/>
            <person name="Sanchez A."/>
            <person name="Sanders M."/>
            <person name="Subramaniam C."/>
            <person name="Tay Y."/>
            <person name="Dear P."/>
            <person name="Doerig C."/>
            <person name="Gruber A."/>
            <person name="Parkinson J."/>
            <person name="Shirley M."/>
            <person name="Wan K.L."/>
            <person name="Berriman M."/>
            <person name="Tomley F."/>
            <person name="Pain A."/>
        </authorList>
    </citation>
    <scope>NUCLEOTIDE SEQUENCE [LARGE SCALE GENOMIC DNA]</scope>
    <source>
        <strain evidence="4">Weybridge</strain>
    </source>
</reference>
<dbReference type="InterPro" id="IPR002110">
    <property type="entry name" value="Ankyrin_rpt"/>
</dbReference>
<dbReference type="PANTHER" id="PTHR24198:SF165">
    <property type="entry name" value="ANKYRIN REPEAT-CONTAINING PROTEIN-RELATED"/>
    <property type="match status" value="1"/>
</dbReference>
<dbReference type="PROSITE" id="PS50088">
    <property type="entry name" value="ANK_REPEAT"/>
    <property type="match status" value="2"/>
</dbReference>
<feature type="repeat" description="ANK" evidence="3">
    <location>
        <begin position="222"/>
        <end position="252"/>
    </location>
</feature>
<dbReference type="OMA" id="PIHLSCF"/>
<protein>
    <submittedName>
        <fullName evidence="4">Uncharacterized protein</fullName>
    </submittedName>
</protein>
<sequence>MPPRELCRGKQALRLQGAAEVHIEATAAAADSVYITCLLFCNEDLCPEEAAAAAAGSSLLHLLAECCGSSKATEAALKAAALRQQVDAKAKRQGFEGWTPLHISCLRGKQRMARILLQAGADASIVTGAFDASSPFLKAAATGAVCSMLRIDTSALLEQSKTNAQPVLQLQEPEQQEDSLIPPSGKDSGLLPIHLSCFGAHRGLTRLLLHVGSRIDALTGRLRWTPLHFATASGSVALDLETVKVLLAFGANPLKSVRFAGMRAACLGELAAQAEEQEEQVTPLHIAVLGEQLLRFAGGCGQPPVEVLDMLEGARRQAGKVRAPSTVLLAGTEDGAKGGRWSSAALAVALATSAACSGDTIGRRRIICAALIGFAAAEAPAEIAAEACGLERLLAVTDEPLALRIIEELSQICLYHPESQRVEEGKTQHLRVHGASVEQLRDLFSVISSRFLQHAVLRNFSGVVRRLLQLGVYEQNAAEKALHIAASLGYARICQLLVDAGIEAVSGPSTDKGPFELLAKALQQQQKHSLLQQQHDILEAAAAAASITPLAAGTIGE</sequence>
<dbReference type="AlphaFoldDB" id="U6M1E9"/>
<feature type="repeat" description="ANK" evidence="3">
    <location>
        <begin position="96"/>
        <end position="128"/>
    </location>
</feature>
<organism evidence="4 5">
    <name type="scientific">Eimeria maxima</name>
    <name type="common">Coccidian parasite</name>
    <dbReference type="NCBI Taxonomy" id="5804"/>
    <lineage>
        <taxon>Eukaryota</taxon>
        <taxon>Sar</taxon>
        <taxon>Alveolata</taxon>
        <taxon>Apicomplexa</taxon>
        <taxon>Conoidasida</taxon>
        <taxon>Coccidia</taxon>
        <taxon>Eucoccidiorida</taxon>
        <taxon>Eimeriorina</taxon>
        <taxon>Eimeriidae</taxon>
        <taxon>Eimeria</taxon>
    </lineage>
</organism>
<keyword evidence="5" id="KW-1185">Reference proteome</keyword>
<dbReference type="Gene3D" id="1.25.40.20">
    <property type="entry name" value="Ankyrin repeat-containing domain"/>
    <property type="match status" value="3"/>
</dbReference>
<dbReference type="GeneID" id="25335607"/>
<evidence type="ECO:0000256" key="2">
    <source>
        <dbReference type="ARBA" id="ARBA00023043"/>
    </source>
</evidence>
<dbReference type="EMBL" id="HG718857">
    <property type="protein sequence ID" value="CDJ56274.1"/>
    <property type="molecule type" value="Genomic_DNA"/>
</dbReference>
<dbReference type="VEuPathDB" id="ToxoDB:EMWEY_00016210"/>
<dbReference type="SMART" id="SM00248">
    <property type="entry name" value="ANK"/>
    <property type="match status" value="4"/>
</dbReference>
<evidence type="ECO:0000313" key="5">
    <source>
        <dbReference type="Proteomes" id="UP000030763"/>
    </source>
</evidence>
<evidence type="ECO:0000256" key="3">
    <source>
        <dbReference type="PROSITE-ProRule" id="PRU00023"/>
    </source>
</evidence>
<dbReference type="Proteomes" id="UP000030763">
    <property type="component" value="Unassembled WGS sequence"/>
</dbReference>
<evidence type="ECO:0000313" key="4">
    <source>
        <dbReference type="EMBL" id="CDJ56274.1"/>
    </source>
</evidence>
<dbReference type="OrthoDB" id="346910at2759"/>
<dbReference type="RefSeq" id="XP_013332924.1">
    <property type="nucleotide sequence ID" value="XM_013477470.1"/>
</dbReference>
<evidence type="ECO:0000256" key="1">
    <source>
        <dbReference type="ARBA" id="ARBA00022737"/>
    </source>
</evidence>
<dbReference type="Pfam" id="PF00023">
    <property type="entry name" value="Ank"/>
    <property type="match status" value="2"/>
</dbReference>
<proteinExistence type="predicted"/>
<gene>
    <name evidence="4" type="ORF">EMWEY_00016210</name>
</gene>
<dbReference type="PANTHER" id="PTHR24198">
    <property type="entry name" value="ANKYRIN REPEAT AND PROTEIN KINASE DOMAIN-CONTAINING PROTEIN"/>
    <property type="match status" value="1"/>
</dbReference>
<name>U6M1E9_EIMMA</name>
<keyword evidence="1" id="KW-0677">Repeat</keyword>
<dbReference type="PROSITE" id="PS50297">
    <property type="entry name" value="ANK_REP_REGION"/>
    <property type="match status" value="1"/>
</dbReference>
<dbReference type="SUPFAM" id="SSF48403">
    <property type="entry name" value="Ankyrin repeat"/>
    <property type="match status" value="2"/>
</dbReference>
<accession>U6M1E9</accession>
<reference evidence="4" key="2">
    <citation type="submission" date="2013-10" db="EMBL/GenBank/DDBJ databases">
        <authorList>
            <person name="Aslett M."/>
        </authorList>
    </citation>
    <scope>NUCLEOTIDE SEQUENCE [LARGE SCALE GENOMIC DNA]</scope>
    <source>
        <strain evidence="4">Weybridge</strain>
    </source>
</reference>
<keyword evidence="2 3" id="KW-0040">ANK repeat</keyword>